<feature type="compositionally biased region" description="Basic and acidic residues" evidence="1">
    <location>
        <begin position="72"/>
        <end position="89"/>
    </location>
</feature>
<dbReference type="AlphaFoldDB" id="A0A5B7G384"/>
<dbReference type="Proteomes" id="UP000324222">
    <property type="component" value="Unassembled WGS sequence"/>
</dbReference>
<sequence>MVPGWRGNGDMWAAPYLHHPHLIPLSLSTRTLSFLRTNHPNPSPSPYPSRTPALQRKSNWSTQRHVTFRPEVTADKRGPPPVSPDRRPPEQLWPSQAASRLHKHFPSSITITPAHLRVVRVTNSAA</sequence>
<proteinExistence type="predicted"/>
<feature type="region of interest" description="Disordered" evidence="1">
    <location>
        <begin position="35"/>
        <end position="98"/>
    </location>
</feature>
<name>A0A5B7G384_PORTR</name>
<reference evidence="2 3" key="1">
    <citation type="submission" date="2019-05" db="EMBL/GenBank/DDBJ databases">
        <title>Another draft genome of Portunus trituberculatus and its Hox gene families provides insights of decapod evolution.</title>
        <authorList>
            <person name="Jeong J.-H."/>
            <person name="Song I."/>
            <person name="Kim S."/>
            <person name="Choi T."/>
            <person name="Kim D."/>
            <person name="Ryu S."/>
            <person name="Kim W."/>
        </authorList>
    </citation>
    <scope>NUCLEOTIDE SEQUENCE [LARGE SCALE GENOMIC DNA]</scope>
    <source>
        <tissue evidence="2">Muscle</tissue>
    </source>
</reference>
<keyword evidence="3" id="KW-1185">Reference proteome</keyword>
<evidence type="ECO:0000256" key="1">
    <source>
        <dbReference type="SAM" id="MobiDB-lite"/>
    </source>
</evidence>
<evidence type="ECO:0000313" key="2">
    <source>
        <dbReference type="EMBL" id="MPC51598.1"/>
    </source>
</evidence>
<accession>A0A5B7G384</accession>
<gene>
    <name evidence="2" type="ORF">E2C01_045447</name>
</gene>
<comment type="caution">
    <text evidence="2">The sequence shown here is derived from an EMBL/GenBank/DDBJ whole genome shotgun (WGS) entry which is preliminary data.</text>
</comment>
<protein>
    <submittedName>
        <fullName evidence="2">Uncharacterized protein</fullName>
    </submittedName>
</protein>
<dbReference type="EMBL" id="VSRR010010282">
    <property type="protein sequence ID" value="MPC51598.1"/>
    <property type="molecule type" value="Genomic_DNA"/>
</dbReference>
<organism evidence="2 3">
    <name type="scientific">Portunus trituberculatus</name>
    <name type="common">Swimming crab</name>
    <name type="synonym">Neptunus trituberculatus</name>
    <dbReference type="NCBI Taxonomy" id="210409"/>
    <lineage>
        <taxon>Eukaryota</taxon>
        <taxon>Metazoa</taxon>
        <taxon>Ecdysozoa</taxon>
        <taxon>Arthropoda</taxon>
        <taxon>Crustacea</taxon>
        <taxon>Multicrustacea</taxon>
        <taxon>Malacostraca</taxon>
        <taxon>Eumalacostraca</taxon>
        <taxon>Eucarida</taxon>
        <taxon>Decapoda</taxon>
        <taxon>Pleocyemata</taxon>
        <taxon>Brachyura</taxon>
        <taxon>Eubrachyura</taxon>
        <taxon>Portunoidea</taxon>
        <taxon>Portunidae</taxon>
        <taxon>Portuninae</taxon>
        <taxon>Portunus</taxon>
    </lineage>
</organism>
<feature type="compositionally biased region" description="Polar residues" evidence="1">
    <location>
        <begin position="56"/>
        <end position="65"/>
    </location>
</feature>
<evidence type="ECO:0000313" key="3">
    <source>
        <dbReference type="Proteomes" id="UP000324222"/>
    </source>
</evidence>